<dbReference type="OrthoDB" id="73875at2759"/>
<dbReference type="InterPro" id="IPR050314">
    <property type="entry name" value="Glycosyl_Hydrlase_18"/>
</dbReference>
<dbReference type="GO" id="GO:0035091">
    <property type="term" value="F:phosphatidylinositol binding"/>
    <property type="evidence" value="ECO:0007669"/>
    <property type="project" value="InterPro"/>
</dbReference>
<evidence type="ECO:0000256" key="4">
    <source>
        <dbReference type="ARBA" id="ARBA00023277"/>
    </source>
</evidence>
<dbReference type="Pfam" id="PF00787">
    <property type="entry name" value="PX"/>
    <property type="match status" value="1"/>
</dbReference>
<dbReference type="GO" id="GO:0006032">
    <property type="term" value="P:chitin catabolic process"/>
    <property type="evidence" value="ECO:0007669"/>
    <property type="project" value="UniProtKB-KW"/>
</dbReference>
<comment type="similarity">
    <text evidence="8">Belongs to the glycosyl hydrolase 18 family.</text>
</comment>
<dbReference type="AlphaFoldDB" id="A0A9P6BZI9"/>
<dbReference type="PANTHER" id="PTHR11177">
    <property type="entry name" value="CHITINASE"/>
    <property type="match status" value="1"/>
</dbReference>
<dbReference type="PROSITE" id="PS51910">
    <property type="entry name" value="GH18_2"/>
    <property type="match status" value="1"/>
</dbReference>
<evidence type="ECO:0000256" key="6">
    <source>
        <dbReference type="ARBA" id="ARBA00023326"/>
    </source>
</evidence>
<dbReference type="GO" id="GO:0005576">
    <property type="term" value="C:extracellular region"/>
    <property type="evidence" value="ECO:0007669"/>
    <property type="project" value="TreeGrafter"/>
</dbReference>
<organism evidence="11 12">
    <name type="scientific">Macrolepiota fuliginosa MF-IS2</name>
    <dbReference type="NCBI Taxonomy" id="1400762"/>
    <lineage>
        <taxon>Eukaryota</taxon>
        <taxon>Fungi</taxon>
        <taxon>Dikarya</taxon>
        <taxon>Basidiomycota</taxon>
        <taxon>Agaricomycotina</taxon>
        <taxon>Agaricomycetes</taxon>
        <taxon>Agaricomycetidae</taxon>
        <taxon>Agaricales</taxon>
        <taxon>Agaricineae</taxon>
        <taxon>Agaricaceae</taxon>
        <taxon>Macrolepiota</taxon>
    </lineage>
</organism>
<reference evidence="11" key="1">
    <citation type="submission" date="2020-11" db="EMBL/GenBank/DDBJ databases">
        <authorList>
            <consortium name="DOE Joint Genome Institute"/>
            <person name="Ahrendt S."/>
            <person name="Riley R."/>
            <person name="Andreopoulos W."/>
            <person name="Labutti K."/>
            <person name="Pangilinan J."/>
            <person name="Ruiz-Duenas F.J."/>
            <person name="Barrasa J.M."/>
            <person name="Sanchez-Garcia M."/>
            <person name="Camarero S."/>
            <person name="Miyauchi S."/>
            <person name="Serrano A."/>
            <person name="Linde D."/>
            <person name="Babiker R."/>
            <person name="Drula E."/>
            <person name="Ayuso-Fernandez I."/>
            <person name="Pacheco R."/>
            <person name="Padilla G."/>
            <person name="Ferreira P."/>
            <person name="Barriuso J."/>
            <person name="Kellner H."/>
            <person name="Castanera R."/>
            <person name="Alfaro M."/>
            <person name="Ramirez L."/>
            <person name="Pisabarro A.G."/>
            <person name="Kuo A."/>
            <person name="Tritt A."/>
            <person name="Lipzen A."/>
            <person name="He G."/>
            <person name="Yan M."/>
            <person name="Ng V."/>
            <person name="Cullen D."/>
            <person name="Martin F."/>
            <person name="Rosso M.-N."/>
            <person name="Henrissat B."/>
            <person name="Hibbett D."/>
            <person name="Martinez A.T."/>
            <person name="Grigoriev I.V."/>
        </authorList>
    </citation>
    <scope>NUCLEOTIDE SEQUENCE</scope>
    <source>
        <strain evidence="11">MF-IS2</strain>
    </source>
</reference>
<dbReference type="InterPro" id="IPR001579">
    <property type="entry name" value="Glyco_hydro_18_chit_AS"/>
</dbReference>
<evidence type="ECO:0000313" key="11">
    <source>
        <dbReference type="EMBL" id="KAF9443605.1"/>
    </source>
</evidence>
<evidence type="ECO:0000256" key="2">
    <source>
        <dbReference type="ARBA" id="ARBA00022801"/>
    </source>
</evidence>
<evidence type="ECO:0000313" key="12">
    <source>
        <dbReference type="Proteomes" id="UP000807342"/>
    </source>
</evidence>
<keyword evidence="6" id="KW-0624">Polysaccharide degradation</keyword>
<protein>
    <submittedName>
        <fullName evidence="11">Glycoside hydrolase family 18 protein</fullName>
    </submittedName>
</protein>
<dbReference type="InterPro" id="IPR001223">
    <property type="entry name" value="Glyco_hydro18_cat"/>
</dbReference>
<keyword evidence="2 7" id="KW-0378">Hydrolase</keyword>
<dbReference type="GO" id="GO:0000272">
    <property type="term" value="P:polysaccharide catabolic process"/>
    <property type="evidence" value="ECO:0007669"/>
    <property type="project" value="UniProtKB-KW"/>
</dbReference>
<dbReference type="Gene3D" id="3.10.50.10">
    <property type="match status" value="1"/>
</dbReference>
<dbReference type="PANTHER" id="PTHR11177:SF317">
    <property type="entry name" value="CHITINASE 12-RELATED"/>
    <property type="match status" value="1"/>
</dbReference>
<proteinExistence type="inferred from homology"/>
<feature type="domain" description="PX" evidence="9">
    <location>
        <begin position="8"/>
        <end position="121"/>
    </location>
</feature>
<sequence>MAFPNTMPIFSHVCIAAHTTSSTPQPHILYILKVTQGDGSQYQVLRRYSEFTILHTLLLDTFVFPAKHTFITNLVPSAWANDELINERKKGLSVYLHSLLSTELQNHPVFVQFLTPGPFTPFRTPQIERNDPTVQMESKSLATLGVDPTQPCALSRAKSDQDSAKITDSEPIAAAYYPSWAVDTLKPEQIVFSKFDIIFFAFVTTNGVAGIDWDDGSKNALKRLVAAARTGTNKTRVVISMGGWSGCHWMSQAMSTASNRTKLCDALVRIVNDFGIDGVDIDWEYPNDTGSGNPHSPADSANLLGFIKLLRGALGQTRIISAAVTHIPWKGADGKPLKSVTEFARYMTFVNIMNYDVFGASEKPGPNAPLENGCGTSSQPDSTAKAAFAQWTKAGMPASKLLLGMPLYGYVSRSSANKLSGSFSPLPGVPGFPPGAHPRYPPKPINTNRNLPAGDLSRMWGQQIAFNQLLSSGVLYKKPDETYDGAIDYKMAWDDCSDTPYLFNQSRTTVITYDDTWSLMDKAKFAKESGMGGCFTWSLDQDDGIALHNVIRAGLGKK</sequence>
<dbReference type="InterPro" id="IPR029070">
    <property type="entry name" value="Chitinase_insertion_sf"/>
</dbReference>
<dbReference type="InterPro" id="IPR001683">
    <property type="entry name" value="PX_dom"/>
</dbReference>
<keyword evidence="12" id="KW-1185">Reference proteome</keyword>
<keyword evidence="4" id="KW-0119">Carbohydrate metabolism</keyword>
<accession>A0A9P6BZI9</accession>
<evidence type="ECO:0000256" key="7">
    <source>
        <dbReference type="RuleBase" id="RU000489"/>
    </source>
</evidence>
<dbReference type="InterPro" id="IPR036871">
    <property type="entry name" value="PX_dom_sf"/>
</dbReference>
<dbReference type="GO" id="GO:0008843">
    <property type="term" value="F:endochitinase activity"/>
    <property type="evidence" value="ECO:0007669"/>
    <property type="project" value="UniProtKB-EC"/>
</dbReference>
<dbReference type="CDD" id="cd06093">
    <property type="entry name" value="PX_domain"/>
    <property type="match status" value="1"/>
</dbReference>
<dbReference type="SUPFAM" id="SSF51445">
    <property type="entry name" value="(Trans)glycosidases"/>
    <property type="match status" value="1"/>
</dbReference>
<gene>
    <name evidence="11" type="ORF">P691DRAFT_402984</name>
</gene>
<keyword evidence="3" id="KW-0146">Chitin degradation</keyword>
<evidence type="ECO:0000259" key="10">
    <source>
        <dbReference type="PROSITE" id="PS51910"/>
    </source>
</evidence>
<feature type="domain" description="GH18" evidence="10">
    <location>
        <begin position="171"/>
        <end position="558"/>
    </location>
</feature>
<dbReference type="Gene3D" id="3.20.20.80">
    <property type="entry name" value="Glycosidases"/>
    <property type="match status" value="2"/>
</dbReference>
<dbReference type="InterPro" id="IPR011583">
    <property type="entry name" value="Chitinase_II/V-like_cat"/>
</dbReference>
<dbReference type="InterPro" id="IPR017853">
    <property type="entry name" value="GH"/>
</dbReference>
<dbReference type="Proteomes" id="UP000807342">
    <property type="component" value="Unassembled WGS sequence"/>
</dbReference>
<comment type="caution">
    <text evidence="11">The sequence shown here is derived from an EMBL/GenBank/DDBJ whole genome shotgun (WGS) entry which is preliminary data.</text>
</comment>
<evidence type="ECO:0000256" key="1">
    <source>
        <dbReference type="ARBA" id="ARBA00000822"/>
    </source>
</evidence>
<evidence type="ECO:0000256" key="5">
    <source>
        <dbReference type="ARBA" id="ARBA00023295"/>
    </source>
</evidence>
<comment type="catalytic activity">
    <reaction evidence="1">
        <text>Random endo-hydrolysis of N-acetyl-beta-D-glucosaminide (1-&gt;4)-beta-linkages in chitin and chitodextrins.</text>
        <dbReference type="EC" id="3.2.1.14"/>
    </reaction>
</comment>
<keyword evidence="5 7" id="KW-0326">Glycosidase</keyword>
<evidence type="ECO:0000259" key="9">
    <source>
        <dbReference type="PROSITE" id="PS50195"/>
    </source>
</evidence>
<dbReference type="Pfam" id="PF00704">
    <property type="entry name" value="Glyco_hydro_18"/>
    <property type="match status" value="1"/>
</dbReference>
<evidence type="ECO:0000256" key="8">
    <source>
        <dbReference type="RuleBase" id="RU004453"/>
    </source>
</evidence>
<dbReference type="PROSITE" id="PS01095">
    <property type="entry name" value="GH18_1"/>
    <property type="match status" value="1"/>
</dbReference>
<dbReference type="SMART" id="SM00312">
    <property type="entry name" value="PX"/>
    <property type="match status" value="1"/>
</dbReference>
<dbReference type="GO" id="GO:0008061">
    <property type="term" value="F:chitin binding"/>
    <property type="evidence" value="ECO:0007669"/>
    <property type="project" value="InterPro"/>
</dbReference>
<dbReference type="PROSITE" id="PS50195">
    <property type="entry name" value="PX"/>
    <property type="match status" value="1"/>
</dbReference>
<dbReference type="Gene3D" id="3.30.1520.10">
    <property type="entry name" value="Phox-like domain"/>
    <property type="match status" value="1"/>
</dbReference>
<dbReference type="SUPFAM" id="SSF64268">
    <property type="entry name" value="PX domain"/>
    <property type="match status" value="1"/>
</dbReference>
<dbReference type="SMART" id="SM00636">
    <property type="entry name" value="Glyco_18"/>
    <property type="match status" value="1"/>
</dbReference>
<dbReference type="EMBL" id="MU151454">
    <property type="protein sequence ID" value="KAF9443605.1"/>
    <property type="molecule type" value="Genomic_DNA"/>
</dbReference>
<evidence type="ECO:0000256" key="3">
    <source>
        <dbReference type="ARBA" id="ARBA00023024"/>
    </source>
</evidence>
<name>A0A9P6BZI9_9AGAR</name>